<protein>
    <submittedName>
        <fullName evidence="13">FAD-binding 8, ferric reductase, NAD binding domain-containing protein</fullName>
    </submittedName>
</protein>
<dbReference type="Proteomes" id="UP001322277">
    <property type="component" value="Chromosome 6"/>
</dbReference>
<dbReference type="PANTHER" id="PTHR32361">
    <property type="entry name" value="FERRIC/CUPRIC REDUCTASE TRANSMEMBRANE COMPONENT"/>
    <property type="match status" value="1"/>
</dbReference>
<accession>A0AAX4IL02</accession>
<gene>
    <name evidence="13" type="ORF">CDEST_09257</name>
</gene>
<evidence type="ECO:0000256" key="5">
    <source>
        <dbReference type="ARBA" id="ARBA00022989"/>
    </source>
</evidence>
<dbReference type="InterPro" id="IPR051410">
    <property type="entry name" value="Ferric/Cupric_Reductase"/>
</dbReference>
<dbReference type="Pfam" id="PF01794">
    <property type="entry name" value="Ferric_reduct"/>
    <property type="match status" value="1"/>
</dbReference>
<dbReference type="InterPro" id="IPR039261">
    <property type="entry name" value="FNR_nucleotide-bd"/>
</dbReference>
<keyword evidence="6" id="KW-0560">Oxidoreductase</keyword>
<dbReference type="GO" id="GO:0006879">
    <property type="term" value="P:intracellular iron ion homeostasis"/>
    <property type="evidence" value="ECO:0007669"/>
    <property type="project" value="TreeGrafter"/>
</dbReference>
<feature type="transmembrane region" description="Helical" evidence="9">
    <location>
        <begin position="47"/>
        <end position="78"/>
    </location>
</feature>
<dbReference type="GO" id="GO:0006826">
    <property type="term" value="P:iron ion transport"/>
    <property type="evidence" value="ECO:0007669"/>
    <property type="project" value="TreeGrafter"/>
</dbReference>
<dbReference type="AlphaFoldDB" id="A0AAX4IL02"/>
<dbReference type="RefSeq" id="XP_062781467.1">
    <property type="nucleotide sequence ID" value="XM_062925416.1"/>
</dbReference>
<keyword evidence="4" id="KW-0249">Electron transport</keyword>
<dbReference type="InterPro" id="IPR013130">
    <property type="entry name" value="Fe3_Rdtase_TM_dom"/>
</dbReference>
<dbReference type="EMBL" id="CP137310">
    <property type="protein sequence ID" value="WQF84243.1"/>
    <property type="molecule type" value="Genomic_DNA"/>
</dbReference>
<evidence type="ECO:0000259" key="12">
    <source>
        <dbReference type="Pfam" id="PF08030"/>
    </source>
</evidence>
<reference evidence="14" key="1">
    <citation type="journal article" date="2023" name="bioRxiv">
        <title>Complete genome of the Medicago anthracnose fungus, Colletotrichum destructivum, reveals a mini-chromosome-like region within a core chromosome.</title>
        <authorList>
            <person name="Lapalu N."/>
            <person name="Simon A."/>
            <person name="Lu A."/>
            <person name="Plaumann P.-L."/>
            <person name="Amselem J."/>
            <person name="Pigne S."/>
            <person name="Auger A."/>
            <person name="Koch C."/>
            <person name="Dallery J.-F."/>
            <person name="O'Connell R.J."/>
        </authorList>
    </citation>
    <scope>NUCLEOTIDE SEQUENCE [LARGE SCALE GENOMIC DNA]</scope>
    <source>
        <strain evidence="14">CBS 520.97</strain>
    </source>
</reference>
<evidence type="ECO:0000256" key="9">
    <source>
        <dbReference type="SAM" id="Phobius"/>
    </source>
</evidence>
<comment type="subcellular location">
    <subcellularLocation>
        <location evidence="1">Membrane</location>
        <topology evidence="1">Multi-pass membrane protein</topology>
    </subcellularLocation>
</comment>
<dbReference type="Gene3D" id="3.40.50.80">
    <property type="entry name" value="Nucleotide-binding domain of ferredoxin-NADP reductase (FNR) module"/>
    <property type="match status" value="1"/>
</dbReference>
<evidence type="ECO:0000256" key="6">
    <source>
        <dbReference type="ARBA" id="ARBA00023002"/>
    </source>
</evidence>
<dbReference type="Pfam" id="PF08030">
    <property type="entry name" value="NAD_binding_6"/>
    <property type="match status" value="1"/>
</dbReference>
<keyword evidence="8 9" id="KW-0472">Membrane</keyword>
<dbReference type="GeneID" id="87945760"/>
<feature type="domain" description="FAD-binding 8" evidence="11">
    <location>
        <begin position="260"/>
        <end position="347"/>
    </location>
</feature>
<evidence type="ECO:0000256" key="1">
    <source>
        <dbReference type="ARBA" id="ARBA00004141"/>
    </source>
</evidence>
<feature type="transmembrane region" description="Helical" evidence="9">
    <location>
        <begin position="6"/>
        <end position="26"/>
    </location>
</feature>
<keyword evidence="3 9" id="KW-0812">Transmembrane</keyword>
<evidence type="ECO:0000313" key="13">
    <source>
        <dbReference type="EMBL" id="WQF84243.1"/>
    </source>
</evidence>
<evidence type="ECO:0000256" key="2">
    <source>
        <dbReference type="ARBA" id="ARBA00022448"/>
    </source>
</evidence>
<evidence type="ECO:0000256" key="4">
    <source>
        <dbReference type="ARBA" id="ARBA00022982"/>
    </source>
</evidence>
<dbReference type="CDD" id="cd06186">
    <property type="entry name" value="NOX_Duox_like_FAD_NADP"/>
    <property type="match status" value="1"/>
</dbReference>
<dbReference type="GO" id="GO:0015677">
    <property type="term" value="P:copper ion import"/>
    <property type="evidence" value="ECO:0007669"/>
    <property type="project" value="TreeGrafter"/>
</dbReference>
<feature type="domain" description="Ferric oxidoreductase" evidence="10">
    <location>
        <begin position="92"/>
        <end position="202"/>
    </location>
</feature>
<dbReference type="SUPFAM" id="SSF52343">
    <property type="entry name" value="Ferredoxin reductase-like, C-terminal NADP-linked domain"/>
    <property type="match status" value="1"/>
</dbReference>
<dbReference type="Pfam" id="PF08022">
    <property type="entry name" value="FAD_binding_8"/>
    <property type="match status" value="1"/>
</dbReference>
<dbReference type="InterPro" id="IPR013121">
    <property type="entry name" value="Fe_red_NAD-bd_6"/>
</dbReference>
<feature type="transmembrane region" description="Helical" evidence="9">
    <location>
        <begin position="123"/>
        <end position="141"/>
    </location>
</feature>
<keyword evidence="5 9" id="KW-1133">Transmembrane helix</keyword>
<dbReference type="PANTHER" id="PTHR32361:SF26">
    <property type="entry name" value="FAD-BINDING 8 DOMAIN-CONTAINING PROTEIN-RELATED"/>
    <property type="match status" value="1"/>
</dbReference>
<evidence type="ECO:0000313" key="14">
    <source>
        <dbReference type="Proteomes" id="UP001322277"/>
    </source>
</evidence>
<dbReference type="KEGG" id="cdet:87945760"/>
<keyword evidence="2" id="KW-0813">Transport</keyword>
<organism evidence="13 14">
    <name type="scientific">Colletotrichum destructivum</name>
    <dbReference type="NCBI Taxonomy" id="34406"/>
    <lineage>
        <taxon>Eukaryota</taxon>
        <taxon>Fungi</taxon>
        <taxon>Dikarya</taxon>
        <taxon>Ascomycota</taxon>
        <taxon>Pezizomycotina</taxon>
        <taxon>Sordariomycetes</taxon>
        <taxon>Hypocreomycetidae</taxon>
        <taxon>Glomerellales</taxon>
        <taxon>Glomerellaceae</taxon>
        <taxon>Colletotrichum</taxon>
        <taxon>Colletotrichum destructivum species complex</taxon>
    </lineage>
</organism>
<name>A0AAX4IL02_9PEZI</name>
<keyword evidence="7" id="KW-0406">Ion transport</keyword>
<proteinExistence type="predicted"/>
<dbReference type="GO" id="GO:0005886">
    <property type="term" value="C:plasma membrane"/>
    <property type="evidence" value="ECO:0007669"/>
    <property type="project" value="TreeGrafter"/>
</dbReference>
<evidence type="ECO:0000259" key="10">
    <source>
        <dbReference type="Pfam" id="PF01794"/>
    </source>
</evidence>
<dbReference type="GO" id="GO:0000293">
    <property type="term" value="F:ferric-chelate reductase activity"/>
    <property type="evidence" value="ECO:0007669"/>
    <property type="project" value="UniProtKB-ARBA"/>
</dbReference>
<evidence type="ECO:0000259" key="11">
    <source>
        <dbReference type="Pfam" id="PF08022"/>
    </source>
</evidence>
<feature type="transmembrane region" description="Helical" evidence="9">
    <location>
        <begin position="161"/>
        <end position="180"/>
    </location>
</feature>
<feature type="domain" description="Ferric reductase NAD binding" evidence="12">
    <location>
        <begin position="354"/>
        <end position="453"/>
    </location>
</feature>
<feature type="transmembrane region" description="Helical" evidence="9">
    <location>
        <begin position="216"/>
        <end position="237"/>
    </location>
</feature>
<dbReference type="InterPro" id="IPR013112">
    <property type="entry name" value="FAD-bd_8"/>
</dbReference>
<evidence type="ECO:0000256" key="8">
    <source>
        <dbReference type="ARBA" id="ARBA00023136"/>
    </source>
</evidence>
<keyword evidence="14" id="KW-1185">Reference proteome</keyword>
<sequence>MQNSEHRLIIVYAVSALSLLVFFICLRLRSWLSRLGSIVRIPILRYLVYPTLCAQWSLADVLASIAYLALNILCLWFQCPSLSDAGRRAADLALINMVFQYVAWHLDSLTNLLGLGWRSICRLHGLVGIMTLLLLIFHSIVAQLSSKPFPLDVSDNRGAVLKWQAASAIGVLVLLSIPAFKDNFYEVFMRLHQGLAILSIYGIWEHLALQPPLARLCLYVLIGASALSLLFLSCLVVHRNGLLGYGFPRTSINNSGDVIILTLSLSRPVLIDAGQSISLWVLTPSARLRSLWQTHPFVVVSWSDSPLDTLDLLVEPRLGLTQKFLQFSKSQKAQKTCLALFSGPHGTSIPVTDYDVVLMVASGYGIAAQLPYLKKLIYEFNSRKARTRRIHLVWKLGTIELAVAVKDLLDGALMEDTLDDGYILKISIYIEHISQSHDISPRATIVKGTPDFDAILRTEVEGKYIRRVQEKEKRREDMLVLGKLALQLTHASSNSHSVGVG</sequence>
<evidence type="ECO:0000256" key="7">
    <source>
        <dbReference type="ARBA" id="ARBA00023065"/>
    </source>
</evidence>
<evidence type="ECO:0000256" key="3">
    <source>
        <dbReference type="ARBA" id="ARBA00022692"/>
    </source>
</evidence>